<comment type="caution">
    <text evidence="1">The sequence shown here is derived from an EMBL/GenBank/DDBJ whole genome shotgun (WGS) entry which is preliminary data.</text>
</comment>
<dbReference type="eggNOG" id="COG5512">
    <property type="taxonomic scope" value="Bacteria"/>
</dbReference>
<dbReference type="OrthoDB" id="9814233at2"/>
<evidence type="ECO:0000313" key="2">
    <source>
        <dbReference type="Proteomes" id="UP000014977"/>
    </source>
</evidence>
<dbReference type="Proteomes" id="UP000014977">
    <property type="component" value="Unassembled WGS sequence"/>
</dbReference>
<sequence>MTRKREPLKKPVHIADVLKNALTAYRAEGDTELMKVWSLWKGVVGHGIAENTRASAFKGNLLIVHVSSSAWIHHLHFLKQELISKLNDALGKDLVGDIKFKIGPL</sequence>
<organism evidence="1 2">
    <name type="scientific">Desulfococcus multivorans DSM 2059</name>
    <dbReference type="NCBI Taxonomy" id="1121405"/>
    <lineage>
        <taxon>Bacteria</taxon>
        <taxon>Pseudomonadati</taxon>
        <taxon>Thermodesulfobacteriota</taxon>
        <taxon>Desulfobacteria</taxon>
        <taxon>Desulfobacterales</taxon>
        <taxon>Desulfococcaceae</taxon>
        <taxon>Desulfococcus</taxon>
    </lineage>
</organism>
<dbReference type="InterPro" id="IPR007922">
    <property type="entry name" value="DciA-like"/>
</dbReference>
<reference evidence="1 2" key="1">
    <citation type="journal article" date="2013" name="Genome Announc.">
        <title>Draft genome sequences for three mercury-methylating, sulfate-reducing bacteria.</title>
        <authorList>
            <person name="Brown S.D."/>
            <person name="Hurt R.A.Jr."/>
            <person name="Gilmour C.C."/>
            <person name="Elias D.A."/>
        </authorList>
    </citation>
    <scope>NUCLEOTIDE SEQUENCE [LARGE SCALE GENOMIC DNA]</scope>
    <source>
        <strain evidence="1 2">DSM 2059</strain>
    </source>
</reference>
<keyword evidence="2" id="KW-1185">Reference proteome</keyword>
<dbReference type="STRING" id="897.B2D07_07720"/>
<dbReference type="PANTHER" id="PTHR36456:SF1">
    <property type="entry name" value="UPF0232 PROTEIN SCO3875"/>
    <property type="match status" value="1"/>
</dbReference>
<dbReference type="EMBL" id="ATHJ01000064">
    <property type="protein sequence ID" value="EPR42587.1"/>
    <property type="molecule type" value="Genomic_DNA"/>
</dbReference>
<proteinExistence type="predicted"/>
<evidence type="ECO:0008006" key="3">
    <source>
        <dbReference type="Google" id="ProtNLM"/>
    </source>
</evidence>
<evidence type="ECO:0000313" key="1">
    <source>
        <dbReference type="EMBL" id="EPR42587.1"/>
    </source>
</evidence>
<protein>
    <recommendedName>
        <fullName evidence="3">DUF721 domain-containing protein</fullName>
    </recommendedName>
</protein>
<dbReference type="RefSeq" id="WP_020875959.1">
    <property type="nucleotide sequence ID" value="NZ_ATHJ01000064.1"/>
</dbReference>
<dbReference type="Pfam" id="PF05258">
    <property type="entry name" value="DciA"/>
    <property type="match status" value="1"/>
</dbReference>
<accession>S7TZS1</accession>
<name>S7TZS1_DESML</name>
<dbReference type="PANTHER" id="PTHR36456">
    <property type="entry name" value="UPF0232 PROTEIN SCO3875"/>
    <property type="match status" value="1"/>
</dbReference>
<gene>
    <name evidence="1" type="ORF">dsmv_1575</name>
</gene>
<dbReference type="AlphaFoldDB" id="S7TZS1"/>